<evidence type="ECO:0000256" key="9">
    <source>
        <dbReference type="SAM" id="Phobius"/>
    </source>
</evidence>
<sequence>MVESIEFPAYQFRFVRYCGVVDQPTLWSRLRLCYAFLLLCTFSPLHVWYLAKNPLSELVVTCEEIMLLQLSSVMVLKCNLFISHRTGINDLVKAFKSIQKRINQDEFPRFFECHKLHAKLLRAYVTGTTIVMMLYELNAIVTSVSLSLQQNTVRFVTPFNFPFDYQHPIVFAVAFLHNFDAMLITMFVSVTIDTCYSEMASHLVIHFDIVRERFEKLNISVDNPLADSELKDVISYHSDVLSLAQKMVLVFQQSAFYLLLLVSTILCLLGFEFVMVSNFYKRMQVAVLASIMIGQAALYTYHGSAICAKASNKTVSVSDAIYGTNWYEARPVVKKQIYICLMRAQKPVIMKSGFIEASLPTLKKILSSSASYITMLMSLEPVVGN</sequence>
<evidence type="ECO:0000256" key="3">
    <source>
        <dbReference type="ARBA" id="ARBA00022692"/>
    </source>
</evidence>
<evidence type="ECO:0000256" key="7">
    <source>
        <dbReference type="ARBA" id="ARBA00023170"/>
    </source>
</evidence>
<evidence type="ECO:0000256" key="2">
    <source>
        <dbReference type="ARBA" id="ARBA00022606"/>
    </source>
</evidence>
<feature type="transmembrane region" description="Helical" evidence="9">
    <location>
        <begin position="169"/>
        <end position="192"/>
    </location>
</feature>
<evidence type="ECO:0000313" key="11">
    <source>
        <dbReference type="Proteomes" id="UP000075885"/>
    </source>
</evidence>
<keyword evidence="3 9" id="KW-0812">Transmembrane</keyword>
<keyword evidence="2" id="KW-0716">Sensory transduction</keyword>
<dbReference type="VEuPathDB" id="VectorBase:AEPI010476"/>
<feature type="transmembrane region" description="Helical" evidence="9">
    <location>
        <begin position="32"/>
        <end position="51"/>
    </location>
</feature>
<dbReference type="AlphaFoldDB" id="A0A182PU40"/>
<protein>
    <submittedName>
        <fullName evidence="10">Uncharacterized protein</fullName>
    </submittedName>
</protein>
<dbReference type="Pfam" id="PF02949">
    <property type="entry name" value="7tm_6"/>
    <property type="match status" value="1"/>
</dbReference>
<keyword evidence="5 9" id="KW-1133">Transmembrane helix</keyword>
<evidence type="ECO:0000256" key="4">
    <source>
        <dbReference type="ARBA" id="ARBA00022725"/>
    </source>
</evidence>
<reference evidence="10" key="2">
    <citation type="submission" date="2020-05" db="UniProtKB">
        <authorList>
            <consortium name="EnsemblMetazoa"/>
        </authorList>
    </citation>
    <scope>IDENTIFICATION</scope>
    <source>
        <strain evidence="10">Epiroticus2</strain>
    </source>
</reference>
<dbReference type="GO" id="GO:0005886">
    <property type="term" value="C:plasma membrane"/>
    <property type="evidence" value="ECO:0007669"/>
    <property type="project" value="TreeGrafter"/>
</dbReference>
<dbReference type="PANTHER" id="PTHR21137">
    <property type="entry name" value="ODORANT RECEPTOR"/>
    <property type="match status" value="1"/>
</dbReference>
<name>A0A182PU40_9DIPT</name>
<evidence type="ECO:0000256" key="6">
    <source>
        <dbReference type="ARBA" id="ARBA00023136"/>
    </source>
</evidence>
<comment type="subcellular location">
    <subcellularLocation>
        <location evidence="1">Membrane</location>
        <topology evidence="1">Multi-pass membrane protein</topology>
    </subcellularLocation>
</comment>
<keyword evidence="6 9" id="KW-0472">Membrane</keyword>
<proteinExistence type="predicted"/>
<keyword evidence="4" id="KW-0552">Olfaction</keyword>
<dbReference type="InterPro" id="IPR004117">
    <property type="entry name" value="7tm6_olfct_rcpt"/>
</dbReference>
<dbReference type="Proteomes" id="UP000075885">
    <property type="component" value="Unassembled WGS sequence"/>
</dbReference>
<evidence type="ECO:0000313" key="10">
    <source>
        <dbReference type="EnsemblMetazoa" id="AEPI010476-PA"/>
    </source>
</evidence>
<dbReference type="PANTHER" id="PTHR21137:SF43">
    <property type="entry name" value="ODORANT RECEPTOR 47A-RELATED"/>
    <property type="match status" value="1"/>
</dbReference>
<evidence type="ECO:0000256" key="1">
    <source>
        <dbReference type="ARBA" id="ARBA00004141"/>
    </source>
</evidence>
<keyword evidence="11" id="KW-1185">Reference proteome</keyword>
<reference evidence="11" key="1">
    <citation type="submission" date="2013-03" db="EMBL/GenBank/DDBJ databases">
        <title>The Genome Sequence of Anopheles epiroticus epiroticus2.</title>
        <authorList>
            <consortium name="The Broad Institute Genomics Platform"/>
            <person name="Neafsey D.E."/>
            <person name="Howell P."/>
            <person name="Walker B."/>
            <person name="Young S.K."/>
            <person name="Zeng Q."/>
            <person name="Gargeya S."/>
            <person name="Fitzgerald M."/>
            <person name="Haas B."/>
            <person name="Abouelleil A."/>
            <person name="Allen A.W."/>
            <person name="Alvarado L."/>
            <person name="Arachchi H.M."/>
            <person name="Berlin A.M."/>
            <person name="Chapman S.B."/>
            <person name="Gainer-Dewar J."/>
            <person name="Goldberg J."/>
            <person name="Griggs A."/>
            <person name="Gujja S."/>
            <person name="Hansen M."/>
            <person name="Howarth C."/>
            <person name="Imamovic A."/>
            <person name="Ireland A."/>
            <person name="Larimer J."/>
            <person name="McCowan C."/>
            <person name="Murphy C."/>
            <person name="Pearson M."/>
            <person name="Poon T.W."/>
            <person name="Priest M."/>
            <person name="Roberts A."/>
            <person name="Saif S."/>
            <person name="Shea T."/>
            <person name="Sisk P."/>
            <person name="Sykes S."/>
            <person name="Wortman J."/>
            <person name="Nusbaum C."/>
            <person name="Birren B."/>
        </authorList>
    </citation>
    <scope>NUCLEOTIDE SEQUENCE [LARGE SCALE GENOMIC DNA]</scope>
    <source>
        <strain evidence="11">Epiroticus2</strain>
    </source>
</reference>
<dbReference type="GO" id="GO:0005549">
    <property type="term" value="F:odorant binding"/>
    <property type="evidence" value="ECO:0007669"/>
    <property type="project" value="InterPro"/>
</dbReference>
<dbReference type="GO" id="GO:0004984">
    <property type="term" value="F:olfactory receptor activity"/>
    <property type="evidence" value="ECO:0007669"/>
    <property type="project" value="InterPro"/>
</dbReference>
<accession>A0A182PU40</accession>
<dbReference type="STRING" id="199890.A0A182PU40"/>
<evidence type="ECO:0000256" key="8">
    <source>
        <dbReference type="ARBA" id="ARBA00023224"/>
    </source>
</evidence>
<keyword evidence="8" id="KW-0807">Transducer</keyword>
<dbReference type="GO" id="GO:0007165">
    <property type="term" value="P:signal transduction"/>
    <property type="evidence" value="ECO:0007669"/>
    <property type="project" value="UniProtKB-KW"/>
</dbReference>
<evidence type="ECO:0000256" key="5">
    <source>
        <dbReference type="ARBA" id="ARBA00022989"/>
    </source>
</evidence>
<organism evidence="10 11">
    <name type="scientific">Anopheles epiroticus</name>
    <dbReference type="NCBI Taxonomy" id="199890"/>
    <lineage>
        <taxon>Eukaryota</taxon>
        <taxon>Metazoa</taxon>
        <taxon>Ecdysozoa</taxon>
        <taxon>Arthropoda</taxon>
        <taxon>Hexapoda</taxon>
        <taxon>Insecta</taxon>
        <taxon>Pterygota</taxon>
        <taxon>Neoptera</taxon>
        <taxon>Endopterygota</taxon>
        <taxon>Diptera</taxon>
        <taxon>Nematocera</taxon>
        <taxon>Culicoidea</taxon>
        <taxon>Culicidae</taxon>
        <taxon>Anophelinae</taxon>
        <taxon>Anopheles</taxon>
    </lineage>
</organism>
<feature type="transmembrane region" description="Helical" evidence="9">
    <location>
        <begin position="283"/>
        <end position="301"/>
    </location>
</feature>
<keyword evidence="7" id="KW-0675">Receptor</keyword>
<feature type="transmembrane region" description="Helical" evidence="9">
    <location>
        <begin position="255"/>
        <end position="276"/>
    </location>
</feature>
<dbReference type="EnsemblMetazoa" id="AEPI010476-RA">
    <property type="protein sequence ID" value="AEPI010476-PA"/>
    <property type="gene ID" value="AEPI010476"/>
</dbReference>
<feature type="transmembrane region" description="Helical" evidence="9">
    <location>
        <begin position="124"/>
        <end position="148"/>
    </location>
</feature>